<dbReference type="EMBL" id="NQKI01000002">
    <property type="protein sequence ID" value="OZY61115.1"/>
    <property type="molecule type" value="Genomic_DNA"/>
</dbReference>
<reference evidence="1 2" key="1">
    <citation type="submission" date="2017-08" db="EMBL/GenBank/DDBJ databases">
        <title>Genomic and metabolic characterisation of spoilage-associated Pseudomonas species.</title>
        <authorList>
            <person name="Stanborough T."/>
            <person name="Fegan N."/>
            <person name="Powell S.M."/>
            <person name="Singh T."/>
            <person name="Tamplin M.L."/>
            <person name="Chandry P.S."/>
        </authorList>
    </citation>
    <scope>NUCLEOTIDE SEQUENCE [LARGE SCALE GENOMIC DNA]</scope>
    <source>
        <strain evidence="1 2">L1802</strain>
    </source>
</reference>
<sequence>MSSTLIVQLDMERFCEEANLPATYVIEIVEHGIIEPQGHAPEAWRFEDYELVIAKRAAKLHRDLELEWEGVALALDLLDEVQHLRSENRRLKQQLGRFVGSNPNV</sequence>
<gene>
    <name evidence="1" type="ORF">CJF39_02420</name>
</gene>
<evidence type="ECO:0000313" key="1">
    <source>
        <dbReference type="EMBL" id="OZY61115.1"/>
    </source>
</evidence>
<organism evidence="1 2">
    <name type="scientific">Pseudomonas lundensis</name>
    <dbReference type="NCBI Taxonomy" id="86185"/>
    <lineage>
        <taxon>Bacteria</taxon>
        <taxon>Pseudomonadati</taxon>
        <taxon>Pseudomonadota</taxon>
        <taxon>Gammaproteobacteria</taxon>
        <taxon>Pseudomonadales</taxon>
        <taxon>Pseudomonadaceae</taxon>
        <taxon>Pseudomonas</taxon>
    </lineage>
</organism>
<proteinExistence type="predicted"/>
<dbReference type="AlphaFoldDB" id="A0A266NH88"/>
<dbReference type="OrthoDB" id="5567704at2"/>
<comment type="caution">
    <text evidence="1">The sequence shown here is derived from an EMBL/GenBank/DDBJ whole genome shotgun (WGS) entry which is preliminary data.</text>
</comment>
<dbReference type="Pfam" id="PF13591">
    <property type="entry name" value="MerR_2"/>
    <property type="match status" value="1"/>
</dbReference>
<dbReference type="Proteomes" id="UP000215788">
    <property type="component" value="Unassembled WGS sequence"/>
</dbReference>
<protein>
    <submittedName>
        <fullName evidence="1">Chaperone modulatory protein CbpM</fullName>
    </submittedName>
</protein>
<dbReference type="Gene3D" id="1.10.1660.10">
    <property type="match status" value="1"/>
</dbReference>
<dbReference type="RefSeq" id="WP_094991997.1">
    <property type="nucleotide sequence ID" value="NZ_NQKI01000002.1"/>
</dbReference>
<name>A0A266NH88_9PSED</name>
<evidence type="ECO:0000313" key="2">
    <source>
        <dbReference type="Proteomes" id="UP000215788"/>
    </source>
</evidence>
<accession>A0A266NH88</accession>